<comment type="similarity">
    <text evidence="1">Belongs to the glycosyl hydrolase 72 family.</text>
</comment>
<dbReference type="GO" id="GO:0005886">
    <property type="term" value="C:plasma membrane"/>
    <property type="evidence" value="ECO:0007669"/>
    <property type="project" value="TreeGrafter"/>
</dbReference>
<organism evidence="5 6">
    <name type="scientific">Polarella glacialis</name>
    <name type="common">Dinoflagellate</name>
    <dbReference type="NCBI Taxonomy" id="89957"/>
    <lineage>
        <taxon>Eukaryota</taxon>
        <taxon>Sar</taxon>
        <taxon>Alveolata</taxon>
        <taxon>Dinophyceae</taxon>
        <taxon>Suessiales</taxon>
        <taxon>Suessiaceae</taxon>
        <taxon>Polarella</taxon>
    </lineage>
</organism>
<reference evidence="5" key="1">
    <citation type="submission" date="2021-02" db="EMBL/GenBank/DDBJ databases">
        <authorList>
            <person name="Dougan E. K."/>
            <person name="Rhodes N."/>
            <person name="Thang M."/>
            <person name="Chan C."/>
        </authorList>
    </citation>
    <scope>NUCLEOTIDE SEQUENCE</scope>
</reference>
<protein>
    <recommendedName>
        <fullName evidence="7">Arabinogalactan endo-beta-1,4-galactanase</fullName>
    </recommendedName>
</protein>
<dbReference type="Proteomes" id="UP000626109">
    <property type="component" value="Unassembled WGS sequence"/>
</dbReference>
<sequence length="281" mass="31333">VTGKRFFAKGIAYNPRNVNFDQVQVVINPDHAPSPPSDCEGGKPPVEELSYEADVAEDELESSWSEPLKAIANMGANTIRLYNIDPGKSHAKFMKAAARLGLYVIVPLTRKDWGYLPAIASPDCYERNVTENGYGNVGVNLLTSAKLIVKQFSVYPNTLMFAVANELTVNDKNGYSAFPCVKALTRDIHRYQASCAENMRRIPLIYADVDMGRPTRAQVGRYLSCEVESADDAVDAYGLNVYSWCDVTYTNRISGKPSFKVSPYSDILKDFRHFDKPFLFT</sequence>
<keyword evidence="2" id="KW-0732">Signal</keyword>
<accession>A0A813KK97</accession>
<evidence type="ECO:0000256" key="2">
    <source>
        <dbReference type="ARBA" id="ARBA00022729"/>
    </source>
</evidence>
<feature type="non-terminal residue" evidence="5">
    <location>
        <position position="281"/>
    </location>
</feature>
<name>A0A813KK97_POLGL</name>
<dbReference type="GO" id="GO:0034411">
    <property type="term" value="P:cell wall (1-&gt;3)-beta-D-glucan biosynthetic process"/>
    <property type="evidence" value="ECO:0007669"/>
    <property type="project" value="TreeGrafter"/>
</dbReference>
<dbReference type="Gene3D" id="3.20.20.80">
    <property type="entry name" value="Glycosidases"/>
    <property type="match status" value="1"/>
</dbReference>
<keyword evidence="3" id="KW-1015">Disulfide bond</keyword>
<comment type="caution">
    <text evidence="5">The sequence shown here is derived from an EMBL/GenBank/DDBJ whole genome shotgun (WGS) entry which is preliminary data.</text>
</comment>
<dbReference type="PANTHER" id="PTHR31468:SF2">
    <property type="entry name" value="1,3-BETA-GLUCANOSYLTRANSFERASE GAS1"/>
    <property type="match status" value="1"/>
</dbReference>
<dbReference type="InterPro" id="IPR017853">
    <property type="entry name" value="GH"/>
</dbReference>
<keyword evidence="4" id="KW-0325">Glycoprotein</keyword>
<evidence type="ECO:0008006" key="7">
    <source>
        <dbReference type="Google" id="ProtNLM"/>
    </source>
</evidence>
<evidence type="ECO:0000256" key="1">
    <source>
        <dbReference type="ARBA" id="ARBA00007528"/>
    </source>
</evidence>
<proteinExistence type="inferred from homology"/>
<evidence type="ECO:0000256" key="4">
    <source>
        <dbReference type="ARBA" id="ARBA00023180"/>
    </source>
</evidence>
<evidence type="ECO:0000256" key="3">
    <source>
        <dbReference type="ARBA" id="ARBA00023157"/>
    </source>
</evidence>
<dbReference type="EMBL" id="CAJNNW010030078">
    <property type="protein sequence ID" value="CAE8702390.1"/>
    <property type="molecule type" value="Genomic_DNA"/>
</dbReference>
<dbReference type="Pfam" id="PF03198">
    <property type="entry name" value="Glyco_hydro_72"/>
    <property type="match status" value="1"/>
</dbReference>
<feature type="non-terminal residue" evidence="5">
    <location>
        <position position="1"/>
    </location>
</feature>
<dbReference type="SUPFAM" id="SSF51445">
    <property type="entry name" value="(Trans)glycosidases"/>
    <property type="match status" value="1"/>
</dbReference>
<dbReference type="PANTHER" id="PTHR31468">
    <property type="entry name" value="1,3-BETA-GLUCANOSYLTRANSFERASE GAS1"/>
    <property type="match status" value="1"/>
</dbReference>
<dbReference type="AlphaFoldDB" id="A0A813KK97"/>
<dbReference type="InterPro" id="IPR004886">
    <property type="entry name" value="Glucanosyltransferase"/>
</dbReference>
<evidence type="ECO:0000313" key="6">
    <source>
        <dbReference type="Proteomes" id="UP000626109"/>
    </source>
</evidence>
<evidence type="ECO:0000313" key="5">
    <source>
        <dbReference type="EMBL" id="CAE8702390.1"/>
    </source>
</evidence>
<dbReference type="GO" id="GO:0042124">
    <property type="term" value="F:1,3-beta-glucanosyltransferase activity"/>
    <property type="evidence" value="ECO:0007669"/>
    <property type="project" value="TreeGrafter"/>
</dbReference>
<gene>
    <name evidence="5" type="ORF">PGLA2088_LOCUS32409</name>
</gene>